<reference evidence="2 3" key="1">
    <citation type="submission" date="2022-06" db="EMBL/GenBank/DDBJ databases">
        <title>Isolation of gut microbiota from human fecal samples.</title>
        <authorList>
            <person name="Pamer E.G."/>
            <person name="Barat B."/>
            <person name="Waligurski E."/>
            <person name="Medina S."/>
            <person name="Paddock L."/>
            <person name="Mostad J."/>
        </authorList>
    </citation>
    <scope>NUCLEOTIDE SEQUENCE [LARGE SCALE GENOMIC DNA]</scope>
    <source>
        <strain evidence="2 3">DFI.6.1</strain>
    </source>
</reference>
<proteinExistence type="predicted"/>
<accession>A0ABT1SLI4</accession>
<name>A0ABT1SLI4_9FIRM</name>
<feature type="domain" description="CpXC" evidence="1">
    <location>
        <begin position="8"/>
        <end position="120"/>
    </location>
</feature>
<dbReference type="EMBL" id="JANGCH010000009">
    <property type="protein sequence ID" value="MCQ5122079.1"/>
    <property type="molecule type" value="Genomic_DNA"/>
</dbReference>
<gene>
    <name evidence="2" type="ORF">NE663_07390</name>
</gene>
<dbReference type="RefSeq" id="WP_256197974.1">
    <property type="nucleotide sequence ID" value="NZ_JANGCH010000009.1"/>
</dbReference>
<comment type="caution">
    <text evidence="2">The sequence shown here is derived from an EMBL/GenBank/DDBJ whole genome shotgun (WGS) entry which is preliminary data.</text>
</comment>
<dbReference type="Proteomes" id="UP001524435">
    <property type="component" value="Unassembled WGS sequence"/>
</dbReference>
<evidence type="ECO:0000313" key="2">
    <source>
        <dbReference type="EMBL" id="MCQ5122079.1"/>
    </source>
</evidence>
<dbReference type="InterPro" id="IPR025682">
    <property type="entry name" value="CpXC_dom"/>
</dbReference>
<dbReference type="Pfam" id="PF14353">
    <property type="entry name" value="CpXC"/>
    <property type="match status" value="1"/>
</dbReference>
<evidence type="ECO:0000259" key="1">
    <source>
        <dbReference type="Pfam" id="PF14353"/>
    </source>
</evidence>
<protein>
    <submittedName>
        <fullName evidence="2">CpXC domain-containing protein</fullName>
    </submittedName>
</protein>
<keyword evidence="3" id="KW-1185">Reference proteome</keyword>
<sequence length="173" mass="20147">MKEILISVRCLHCGHVSYVKSEQLISATLEPEIREAILKNTYFQGTCSCCGQPYAYFHPFLYVDQAHDFVIYGAIDETHSDRGKWEQYASRYAHSVIVTSPPALREQILILEDQLDPKKIRHLKTLLQKKKTQYHRFSYEGKEADCYWFSAEDENGVKTQLGIPICRERKKDL</sequence>
<organism evidence="2 3">
    <name type="scientific">Massilicoli timonensis</name>
    <dbReference type="NCBI Taxonomy" id="2015901"/>
    <lineage>
        <taxon>Bacteria</taxon>
        <taxon>Bacillati</taxon>
        <taxon>Bacillota</taxon>
        <taxon>Erysipelotrichia</taxon>
        <taxon>Erysipelotrichales</taxon>
        <taxon>Erysipelotrichaceae</taxon>
        <taxon>Massilicoli</taxon>
    </lineage>
</organism>
<evidence type="ECO:0000313" key="3">
    <source>
        <dbReference type="Proteomes" id="UP001524435"/>
    </source>
</evidence>